<dbReference type="GO" id="GO:0022857">
    <property type="term" value="F:transmembrane transporter activity"/>
    <property type="evidence" value="ECO:0007669"/>
    <property type="project" value="InterPro"/>
</dbReference>
<reference evidence="7" key="1">
    <citation type="journal article" date="2020" name="Stud. Mycol.">
        <title>101 Dothideomycetes genomes: a test case for predicting lifestyles and emergence of pathogens.</title>
        <authorList>
            <person name="Haridas S."/>
            <person name="Albert R."/>
            <person name="Binder M."/>
            <person name="Bloem J."/>
            <person name="Labutti K."/>
            <person name="Salamov A."/>
            <person name="Andreopoulos B."/>
            <person name="Baker S."/>
            <person name="Barry K."/>
            <person name="Bills G."/>
            <person name="Bluhm B."/>
            <person name="Cannon C."/>
            <person name="Castanera R."/>
            <person name="Culley D."/>
            <person name="Daum C."/>
            <person name="Ezra D."/>
            <person name="Gonzalez J."/>
            <person name="Henrissat B."/>
            <person name="Kuo A."/>
            <person name="Liang C."/>
            <person name="Lipzen A."/>
            <person name="Lutzoni F."/>
            <person name="Magnuson J."/>
            <person name="Mondo S."/>
            <person name="Nolan M."/>
            <person name="Ohm R."/>
            <person name="Pangilinan J."/>
            <person name="Park H.-J."/>
            <person name="Ramirez L."/>
            <person name="Alfaro M."/>
            <person name="Sun H."/>
            <person name="Tritt A."/>
            <person name="Yoshinaga Y."/>
            <person name="Zwiers L.-H."/>
            <person name="Turgeon B."/>
            <person name="Goodwin S."/>
            <person name="Spatafora J."/>
            <person name="Crous P."/>
            <person name="Grigoriev I."/>
        </authorList>
    </citation>
    <scope>NUCLEOTIDE SEQUENCE</scope>
    <source>
        <strain evidence="7">CBS 125425</strain>
    </source>
</reference>
<feature type="transmembrane region" description="Helical" evidence="5">
    <location>
        <begin position="32"/>
        <end position="51"/>
    </location>
</feature>
<dbReference type="PANTHER" id="PTHR23501">
    <property type="entry name" value="MAJOR FACILITATOR SUPERFAMILY"/>
    <property type="match status" value="1"/>
</dbReference>
<dbReference type="Proteomes" id="UP000799444">
    <property type="component" value="Unassembled WGS sequence"/>
</dbReference>
<keyword evidence="2 5" id="KW-0812">Transmembrane</keyword>
<dbReference type="PROSITE" id="PS00216">
    <property type="entry name" value="SUGAR_TRANSPORT_1"/>
    <property type="match status" value="1"/>
</dbReference>
<feature type="transmembrane region" description="Helical" evidence="5">
    <location>
        <begin position="190"/>
        <end position="214"/>
    </location>
</feature>
<proteinExistence type="predicted"/>
<dbReference type="OrthoDB" id="440553at2759"/>
<keyword evidence="8" id="KW-1185">Reference proteome</keyword>
<feature type="transmembrane region" description="Helical" evidence="5">
    <location>
        <begin position="311"/>
        <end position="329"/>
    </location>
</feature>
<evidence type="ECO:0000256" key="1">
    <source>
        <dbReference type="ARBA" id="ARBA00004141"/>
    </source>
</evidence>
<dbReference type="SUPFAM" id="SSF103473">
    <property type="entry name" value="MFS general substrate transporter"/>
    <property type="match status" value="1"/>
</dbReference>
<dbReference type="InterPro" id="IPR005829">
    <property type="entry name" value="Sugar_transporter_CS"/>
</dbReference>
<evidence type="ECO:0000256" key="2">
    <source>
        <dbReference type="ARBA" id="ARBA00022692"/>
    </source>
</evidence>
<name>A0A9P4QZS3_9PLEO</name>
<feature type="transmembrane region" description="Helical" evidence="5">
    <location>
        <begin position="120"/>
        <end position="141"/>
    </location>
</feature>
<dbReference type="AlphaFoldDB" id="A0A9P4QZS3"/>
<organism evidence="7 8">
    <name type="scientific">Polyplosphaeria fusca</name>
    <dbReference type="NCBI Taxonomy" id="682080"/>
    <lineage>
        <taxon>Eukaryota</taxon>
        <taxon>Fungi</taxon>
        <taxon>Dikarya</taxon>
        <taxon>Ascomycota</taxon>
        <taxon>Pezizomycotina</taxon>
        <taxon>Dothideomycetes</taxon>
        <taxon>Pleosporomycetidae</taxon>
        <taxon>Pleosporales</taxon>
        <taxon>Tetraplosphaeriaceae</taxon>
        <taxon>Polyplosphaeria</taxon>
    </lineage>
</organism>
<feature type="transmembrane region" description="Helical" evidence="5">
    <location>
        <begin position="87"/>
        <end position="108"/>
    </location>
</feature>
<evidence type="ECO:0000313" key="7">
    <source>
        <dbReference type="EMBL" id="KAF2734440.1"/>
    </source>
</evidence>
<dbReference type="InterPro" id="IPR011701">
    <property type="entry name" value="MFS"/>
</dbReference>
<dbReference type="PROSITE" id="PS50850">
    <property type="entry name" value="MFS"/>
    <property type="match status" value="1"/>
</dbReference>
<dbReference type="InterPro" id="IPR020846">
    <property type="entry name" value="MFS_dom"/>
</dbReference>
<comment type="caution">
    <text evidence="7">The sequence shown here is derived from an EMBL/GenBank/DDBJ whole genome shotgun (WGS) entry which is preliminary data.</text>
</comment>
<dbReference type="Gene3D" id="1.20.1720.10">
    <property type="entry name" value="Multidrug resistance protein D"/>
    <property type="match status" value="1"/>
</dbReference>
<evidence type="ECO:0000256" key="4">
    <source>
        <dbReference type="ARBA" id="ARBA00023136"/>
    </source>
</evidence>
<feature type="non-terminal residue" evidence="7">
    <location>
        <position position="1"/>
    </location>
</feature>
<keyword evidence="4 5" id="KW-0472">Membrane</keyword>
<evidence type="ECO:0000256" key="3">
    <source>
        <dbReference type="ARBA" id="ARBA00022989"/>
    </source>
</evidence>
<dbReference type="EMBL" id="ML996148">
    <property type="protein sequence ID" value="KAF2734440.1"/>
    <property type="molecule type" value="Genomic_DNA"/>
</dbReference>
<feature type="transmembrane region" description="Helical" evidence="5">
    <location>
        <begin position="269"/>
        <end position="291"/>
    </location>
</feature>
<accession>A0A9P4QZS3</accession>
<dbReference type="GO" id="GO:0005886">
    <property type="term" value="C:plasma membrane"/>
    <property type="evidence" value="ECO:0007669"/>
    <property type="project" value="TreeGrafter"/>
</dbReference>
<evidence type="ECO:0000259" key="6">
    <source>
        <dbReference type="PROSITE" id="PS50850"/>
    </source>
</evidence>
<feature type="transmembrane region" description="Helical" evidence="5">
    <location>
        <begin position="226"/>
        <end position="248"/>
    </location>
</feature>
<feature type="transmembrane region" description="Helical" evidence="5">
    <location>
        <begin position="362"/>
        <end position="383"/>
    </location>
</feature>
<feature type="domain" description="Major facilitator superfamily (MFS) profile" evidence="6">
    <location>
        <begin position="1"/>
        <end position="497"/>
    </location>
</feature>
<keyword evidence="3 5" id="KW-1133">Transmembrane helix</keyword>
<comment type="subcellular location">
    <subcellularLocation>
        <location evidence="1">Membrane</location>
        <topology evidence="1">Multi-pass membrane protein</topology>
    </subcellularLocation>
</comment>
<protein>
    <submittedName>
        <fullName evidence="7">MFS general substrate transporter</fullName>
    </submittedName>
</protein>
<sequence length="500" mass="54203">LLLTQFLVAMESSIVGTSIETITGAIGSTERAQLVFTMYLVSYASFILLIGKISDVLGRRATFLASTFIFTIFSIACGASQTMVQLIIFRSFQGLGASGIQAITIIIIPDLIPHPKMLSYSSMVAMTMIGGLLIGLFLGGWISTEGAWRWCFYVNGPFGLTALVATLALPWNHPPRVTAMQKERPSIVSGLARIDWIGCFLFVLGSVPLLFALIEAEVLLAWTNGAIIACLIISGSSYIALFFHQWWLYKRLNTSINPLIPIELFTKRYSAALLISSFWFGFPYYGIMLMLPKRFQLINSSSPVNAAMRTLPMLAVVPFVIIAVNVALGKTKLSPFYVLIGCTAAQIISVSILATVPSQFPTGFYVVVALIGCGNGPYLGVGFRMMGAFVRMRTKVDGSDALGLLNQMRILGGAIGLAISARLLTSHVVRSGSDVLSQEVRSQLARTPEILFALPTTAMRASARELLNGGFNYGFIFHAGAAAISFLALFTIPRAVWKAK</sequence>
<gene>
    <name evidence="7" type="ORF">EJ04DRAFT_603194</name>
</gene>
<feature type="transmembrane region" description="Helical" evidence="5">
    <location>
        <begin position="147"/>
        <end position="169"/>
    </location>
</feature>
<feature type="transmembrane region" description="Helical" evidence="5">
    <location>
        <begin position="63"/>
        <end position="81"/>
    </location>
</feature>
<dbReference type="PANTHER" id="PTHR23501:SF43">
    <property type="entry name" value="MULTIDRUG TRANSPORTER, PUTATIVE (AFU_ORTHOLOGUE AFUA_6G03040)-RELATED"/>
    <property type="match status" value="1"/>
</dbReference>
<feature type="transmembrane region" description="Helical" evidence="5">
    <location>
        <begin position="475"/>
        <end position="497"/>
    </location>
</feature>
<dbReference type="Pfam" id="PF07690">
    <property type="entry name" value="MFS_1"/>
    <property type="match status" value="1"/>
</dbReference>
<dbReference type="InterPro" id="IPR036259">
    <property type="entry name" value="MFS_trans_sf"/>
</dbReference>
<feature type="transmembrane region" description="Helical" evidence="5">
    <location>
        <begin position="336"/>
        <end position="356"/>
    </location>
</feature>
<evidence type="ECO:0000256" key="5">
    <source>
        <dbReference type="SAM" id="Phobius"/>
    </source>
</evidence>
<evidence type="ECO:0000313" key="8">
    <source>
        <dbReference type="Proteomes" id="UP000799444"/>
    </source>
</evidence>